<organism evidence="2 3">
    <name type="scientific">Rhodothalassium salexigens DSM 2132</name>
    <dbReference type="NCBI Taxonomy" id="1188247"/>
    <lineage>
        <taxon>Bacteria</taxon>
        <taxon>Pseudomonadati</taxon>
        <taxon>Pseudomonadota</taxon>
        <taxon>Alphaproteobacteria</taxon>
        <taxon>Rhodothalassiales</taxon>
        <taxon>Rhodothalassiaceae</taxon>
        <taxon>Rhodothalassium</taxon>
    </lineage>
</organism>
<name>A0A4R2PED8_RHOSA</name>
<accession>A0A4R2PED8</accession>
<sequence>MLGLAGLVPIAVLAGFAWPAAAQTVAPGEIEGRCTEKVQFELGERGRLRRAKEPERVIMEGGARLFRCDQMLEAPRVVGYLRDGQTLYRADMPGRARLVRGDQVAEAGWAVVDFDQDLATLGGGVTLDTAAVTLRCDRVEADLTARRLYCQGVTGPMRARLRPSREAGAPAPGQGG</sequence>
<dbReference type="AlphaFoldDB" id="A0A4R2PED8"/>
<feature type="signal peptide" evidence="1">
    <location>
        <begin position="1"/>
        <end position="22"/>
    </location>
</feature>
<dbReference type="EMBL" id="SLXO01000009">
    <property type="protein sequence ID" value="TCP32511.1"/>
    <property type="molecule type" value="Genomic_DNA"/>
</dbReference>
<dbReference type="Proteomes" id="UP000295399">
    <property type="component" value="Unassembled WGS sequence"/>
</dbReference>
<evidence type="ECO:0000313" key="2">
    <source>
        <dbReference type="EMBL" id="TCP32511.1"/>
    </source>
</evidence>
<evidence type="ECO:0008006" key="4">
    <source>
        <dbReference type="Google" id="ProtNLM"/>
    </source>
</evidence>
<dbReference type="InParanoid" id="A0A4R2PED8"/>
<keyword evidence="3" id="KW-1185">Reference proteome</keyword>
<protein>
    <recommendedName>
        <fullName evidence="4">Lipopolysaccharide export system protein LptA</fullName>
    </recommendedName>
</protein>
<comment type="caution">
    <text evidence="2">The sequence shown here is derived from an EMBL/GenBank/DDBJ whole genome shotgun (WGS) entry which is preliminary data.</text>
</comment>
<gene>
    <name evidence="2" type="ORF">EV659_1093</name>
</gene>
<evidence type="ECO:0000256" key="1">
    <source>
        <dbReference type="SAM" id="SignalP"/>
    </source>
</evidence>
<keyword evidence="1" id="KW-0732">Signal</keyword>
<proteinExistence type="predicted"/>
<feature type="chain" id="PRO_5020710601" description="Lipopolysaccharide export system protein LptA" evidence="1">
    <location>
        <begin position="23"/>
        <end position="176"/>
    </location>
</feature>
<evidence type="ECO:0000313" key="3">
    <source>
        <dbReference type="Proteomes" id="UP000295399"/>
    </source>
</evidence>
<reference evidence="2 3" key="1">
    <citation type="submission" date="2019-03" db="EMBL/GenBank/DDBJ databases">
        <title>Genomic Encyclopedia of Type Strains, Phase IV (KMG-IV): sequencing the most valuable type-strain genomes for metagenomic binning, comparative biology and taxonomic classification.</title>
        <authorList>
            <person name="Goeker M."/>
        </authorList>
    </citation>
    <scope>NUCLEOTIDE SEQUENCE [LARGE SCALE GENOMIC DNA]</scope>
    <source>
        <strain evidence="2 3">DSM 2132</strain>
    </source>
</reference>
<dbReference type="Gene3D" id="2.60.450.10">
    <property type="entry name" value="Lipopolysaccharide (LPS) transport protein A like domain"/>
    <property type="match status" value="1"/>
</dbReference>